<keyword evidence="1" id="KW-0812">Transmembrane</keyword>
<evidence type="ECO:0000259" key="2">
    <source>
        <dbReference type="Pfam" id="PF11127"/>
    </source>
</evidence>
<reference evidence="3 4" key="1">
    <citation type="submission" date="2015-09" db="EMBL/GenBank/DDBJ databases">
        <authorList>
            <consortium name="Swine Surveillance"/>
        </authorList>
    </citation>
    <scope>NUCLEOTIDE SEQUENCE [LARGE SCALE GENOMIC DNA]</scope>
    <source>
        <strain evidence="3 4">CECT 7688</strain>
    </source>
</reference>
<sequence length="68" mass="7135">MIKNMGTLDRGGRIVIAAVLAYLALGAGTLSGIAFWVALAVAAIFTLTAFVGMCPLYRIIGLKTCRDC</sequence>
<dbReference type="RefSeq" id="WP_058238901.1">
    <property type="nucleotide sequence ID" value="NZ_CYPW01000006.1"/>
</dbReference>
<protein>
    <recommendedName>
        <fullName evidence="2">Inner membrane protein YgaP-like transmembrane domain-containing protein</fullName>
    </recommendedName>
</protein>
<feature type="domain" description="Inner membrane protein YgaP-like transmembrane" evidence="2">
    <location>
        <begin position="1"/>
        <end position="66"/>
    </location>
</feature>
<dbReference type="Pfam" id="PF11127">
    <property type="entry name" value="YgaP-like_TM"/>
    <property type="match status" value="1"/>
</dbReference>
<keyword evidence="4" id="KW-1185">Reference proteome</keyword>
<gene>
    <name evidence="3" type="ORF">SHM7688_01057</name>
</gene>
<dbReference type="InterPro" id="IPR021309">
    <property type="entry name" value="YgaP-like_TM"/>
</dbReference>
<dbReference type="Proteomes" id="UP000054823">
    <property type="component" value="Unassembled WGS sequence"/>
</dbReference>
<keyword evidence="1" id="KW-1133">Transmembrane helix</keyword>
<keyword evidence="1" id="KW-0472">Membrane</keyword>
<accession>A0A0P1FE07</accession>
<feature type="transmembrane region" description="Helical" evidence="1">
    <location>
        <begin position="36"/>
        <end position="57"/>
    </location>
</feature>
<evidence type="ECO:0000313" key="4">
    <source>
        <dbReference type="Proteomes" id="UP000054823"/>
    </source>
</evidence>
<dbReference type="EMBL" id="CYPW01000006">
    <property type="protein sequence ID" value="CUH51619.1"/>
    <property type="molecule type" value="Genomic_DNA"/>
</dbReference>
<feature type="transmembrane region" description="Helical" evidence="1">
    <location>
        <begin position="12"/>
        <end position="30"/>
    </location>
</feature>
<dbReference type="AlphaFoldDB" id="A0A0P1FE07"/>
<dbReference type="STRING" id="321267.SHM7688_01057"/>
<dbReference type="OrthoDB" id="9804804at2"/>
<evidence type="ECO:0000256" key="1">
    <source>
        <dbReference type="SAM" id="Phobius"/>
    </source>
</evidence>
<name>A0A0P1FE07_9RHOB</name>
<evidence type="ECO:0000313" key="3">
    <source>
        <dbReference type="EMBL" id="CUH51619.1"/>
    </source>
</evidence>
<organism evidence="3 4">
    <name type="scientific">Shimia marina</name>
    <dbReference type="NCBI Taxonomy" id="321267"/>
    <lineage>
        <taxon>Bacteria</taxon>
        <taxon>Pseudomonadati</taxon>
        <taxon>Pseudomonadota</taxon>
        <taxon>Alphaproteobacteria</taxon>
        <taxon>Rhodobacterales</taxon>
        <taxon>Roseobacteraceae</taxon>
    </lineage>
</organism>
<proteinExistence type="predicted"/>